<dbReference type="EMBL" id="CM016556">
    <property type="protein sequence ID" value="TKW14651.1"/>
    <property type="molecule type" value="Genomic_DNA"/>
</dbReference>
<keyword evidence="2" id="KW-1185">Reference proteome</keyword>
<dbReference type="Gramene" id="TKW14651">
    <property type="protein sequence ID" value="TKW14651"/>
    <property type="gene ID" value="SEVIR_5G180400v2"/>
</dbReference>
<protein>
    <submittedName>
        <fullName evidence="1">Uncharacterized protein</fullName>
    </submittedName>
</protein>
<reference evidence="1" key="1">
    <citation type="submission" date="2019-03" db="EMBL/GenBank/DDBJ databases">
        <title>WGS assembly of Setaria viridis.</title>
        <authorList>
            <person name="Huang P."/>
            <person name="Jenkins J."/>
            <person name="Grimwood J."/>
            <person name="Barry K."/>
            <person name="Healey A."/>
            <person name="Mamidi S."/>
            <person name="Sreedasyam A."/>
            <person name="Shu S."/>
            <person name="Feldman M."/>
            <person name="Wu J."/>
            <person name="Yu Y."/>
            <person name="Chen C."/>
            <person name="Johnson J."/>
            <person name="Rokhsar D."/>
            <person name="Baxter I."/>
            <person name="Schmutz J."/>
            <person name="Brutnell T."/>
            <person name="Kellogg E."/>
        </authorList>
    </citation>
    <scope>NUCLEOTIDE SEQUENCE [LARGE SCALE GENOMIC DNA]</scope>
</reference>
<sequence length="54" mass="6773">MCTLRRCNWINPHRWCMLLLLRKWCMVVVLCIRIDGWHRRISFVHVHVEEREEV</sequence>
<proteinExistence type="predicted"/>
<evidence type="ECO:0000313" key="1">
    <source>
        <dbReference type="EMBL" id="TKW14651.1"/>
    </source>
</evidence>
<dbReference type="Proteomes" id="UP000298652">
    <property type="component" value="Chromosome 5"/>
</dbReference>
<gene>
    <name evidence="1" type="ORF">SEVIR_5G180400v2</name>
</gene>
<evidence type="ECO:0000313" key="2">
    <source>
        <dbReference type="Proteomes" id="UP000298652"/>
    </source>
</evidence>
<organism evidence="1 2">
    <name type="scientific">Setaria viridis</name>
    <name type="common">Green bristlegrass</name>
    <name type="synonym">Setaria italica subsp. viridis</name>
    <dbReference type="NCBI Taxonomy" id="4556"/>
    <lineage>
        <taxon>Eukaryota</taxon>
        <taxon>Viridiplantae</taxon>
        <taxon>Streptophyta</taxon>
        <taxon>Embryophyta</taxon>
        <taxon>Tracheophyta</taxon>
        <taxon>Spermatophyta</taxon>
        <taxon>Magnoliopsida</taxon>
        <taxon>Liliopsida</taxon>
        <taxon>Poales</taxon>
        <taxon>Poaceae</taxon>
        <taxon>PACMAD clade</taxon>
        <taxon>Panicoideae</taxon>
        <taxon>Panicodae</taxon>
        <taxon>Paniceae</taxon>
        <taxon>Cenchrinae</taxon>
        <taxon>Setaria</taxon>
    </lineage>
</organism>
<dbReference type="AlphaFoldDB" id="A0A4U6UEW8"/>
<accession>A0A4U6UEW8</accession>
<name>A0A4U6UEW8_SETVI</name>